<dbReference type="InterPro" id="IPR002051">
    <property type="entry name" value="Haem_Oase"/>
</dbReference>
<dbReference type="RefSeq" id="WP_092529373.1">
    <property type="nucleotide sequence ID" value="NZ_FOWW01000002.1"/>
</dbReference>
<dbReference type="Pfam" id="PF01126">
    <property type="entry name" value="Heme_oxygenase"/>
    <property type="match status" value="1"/>
</dbReference>
<dbReference type="InterPro" id="IPR016084">
    <property type="entry name" value="Haem_Oase-like_multi-hlx"/>
</dbReference>
<dbReference type="PANTHER" id="PTHR10720">
    <property type="entry name" value="HEME OXYGENASE"/>
    <property type="match status" value="1"/>
</dbReference>
<evidence type="ECO:0000313" key="6">
    <source>
        <dbReference type="EMBL" id="SFP46409.1"/>
    </source>
</evidence>
<feature type="binding site" evidence="4">
    <location>
        <position position="135"/>
    </location>
    <ligand>
        <name>heme b</name>
        <dbReference type="ChEBI" id="CHEBI:60344"/>
    </ligand>
</feature>
<dbReference type="PRINTS" id="PR00088">
    <property type="entry name" value="HAEMOXYGNASE"/>
</dbReference>
<evidence type="ECO:0000256" key="2">
    <source>
        <dbReference type="ARBA" id="ARBA00022723"/>
    </source>
</evidence>
<gene>
    <name evidence="6" type="ORF">SAMN05421810_102662</name>
</gene>
<dbReference type="PIRSF" id="PIRSF000343">
    <property type="entry name" value="Haem_Oase"/>
    <property type="match status" value="1"/>
</dbReference>
<keyword evidence="2 5" id="KW-0479">Metal-binding</keyword>
<dbReference type="EMBL" id="FOWW01000002">
    <property type="protein sequence ID" value="SFP46409.1"/>
    <property type="molecule type" value="Genomic_DNA"/>
</dbReference>
<dbReference type="InterPro" id="IPR016053">
    <property type="entry name" value="Haem_Oase-like"/>
</dbReference>
<name>A0A1I5QJH5_9PSEU</name>
<evidence type="ECO:0000313" key="7">
    <source>
        <dbReference type="Proteomes" id="UP000198727"/>
    </source>
</evidence>
<evidence type="ECO:0000256" key="4">
    <source>
        <dbReference type="PIRSR" id="PIRSR000343-1"/>
    </source>
</evidence>
<dbReference type="STRING" id="587909.SAMN05421810_102662"/>
<evidence type="ECO:0000256" key="3">
    <source>
        <dbReference type="ARBA" id="ARBA00023004"/>
    </source>
</evidence>
<protein>
    <submittedName>
        <fullName evidence="6">Heme oxygenase</fullName>
    </submittedName>
</protein>
<keyword evidence="7" id="KW-1185">Reference proteome</keyword>
<keyword evidence="3 5" id="KW-0408">Iron</keyword>
<feature type="binding site" evidence="4">
    <location>
        <position position="20"/>
    </location>
    <ligand>
        <name>heme b</name>
        <dbReference type="ChEBI" id="CHEBI:60344"/>
    </ligand>
</feature>
<accession>A0A1I5QJH5</accession>
<dbReference type="Gene3D" id="1.20.910.10">
    <property type="entry name" value="Heme oxygenase-like"/>
    <property type="match status" value="1"/>
</dbReference>
<feature type="binding site" evidence="4">
    <location>
        <position position="182"/>
    </location>
    <ligand>
        <name>heme b</name>
        <dbReference type="ChEBI" id="CHEBI:60344"/>
    </ligand>
</feature>
<dbReference type="PANTHER" id="PTHR10720:SF0">
    <property type="entry name" value="HEME OXYGENASE"/>
    <property type="match status" value="1"/>
</dbReference>
<proteinExistence type="predicted"/>
<dbReference type="CDD" id="cd19165">
    <property type="entry name" value="HemeO"/>
    <property type="match status" value="1"/>
</dbReference>
<dbReference type="AlphaFoldDB" id="A0A1I5QJH5"/>
<reference evidence="7" key="1">
    <citation type="submission" date="2016-10" db="EMBL/GenBank/DDBJ databases">
        <authorList>
            <person name="Varghese N."/>
            <person name="Submissions S."/>
        </authorList>
    </citation>
    <scope>NUCLEOTIDE SEQUENCE [LARGE SCALE GENOMIC DNA]</scope>
    <source>
        <strain evidence="7">CGMCC 4.5579</strain>
    </source>
</reference>
<dbReference type="OrthoDB" id="5493802at2"/>
<evidence type="ECO:0000256" key="5">
    <source>
        <dbReference type="PIRSR" id="PIRSR000343-2"/>
    </source>
</evidence>
<dbReference type="SUPFAM" id="SSF48613">
    <property type="entry name" value="Heme oxygenase-like"/>
    <property type="match status" value="1"/>
</dbReference>
<keyword evidence="1 4" id="KW-0349">Heme</keyword>
<dbReference type="Proteomes" id="UP000198727">
    <property type="component" value="Unassembled WGS sequence"/>
</dbReference>
<dbReference type="GO" id="GO:0042167">
    <property type="term" value="P:heme catabolic process"/>
    <property type="evidence" value="ECO:0007669"/>
    <property type="project" value="TreeGrafter"/>
</dbReference>
<organism evidence="6 7">
    <name type="scientific">Amycolatopsis arida</name>
    <dbReference type="NCBI Taxonomy" id="587909"/>
    <lineage>
        <taxon>Bacteria</taxon>
        <taxon>Bacillati</taxon>
        <taxon>Actinomycetota</taxon>
        <taxon>Actinomycetes</taxon>
        <taxon>Pseudonocardiales</taxon>
        <taxon>Pseudonocardiaceae</taxon>
        <taxon>Amycolatopsis</taxon>
    </lineage>
</organism>
<dbReference type="GO" id="GO:0006979">
    <property type="term" value="P:response to oxidative stress"/>
    <property type="evidence" value="ECO:0007669"/>
    <property type="project" value="TreeGrafter"/>
</dbReference>
<evidence type="ECO:0000256" key="1">
    <source>
        <dbReference type="ARBA" id="ARBA00022617"/>
    </source>
</evidence>
<dbReference type="GO" id="GO:0020037">
    <property type="term" value="F:heme binding"/>
    <property type="evidence" value="ECO:0007669"/>
    <property type="project" value="TreeGrafter"/>
</dbReference>
<feature type="binding site" description="axial binding residue" evidence="5">
    <location>
        <position position="27"/>
    </location>
    <ligand>
        <name>heme b</name>
        <dbReference type="ChEBI" id="CHEBI:60344"/>
    </ligand>
    <ligandPart>
        <name>Fe</name>
        <dbReference type="ChEBI" id="CHEBI:18248"/>
    </ligandPart>
</feature>
<dbReference type="GO" id="GO:0046872">
    <property type="term" value="F:metal ion binding"/>
    <property type="evidence" value="ECO:0007669"/>
    <property type="project" value="UniProtKB-KW"/>
</dbReference>
<dbReference type="GO" id="GO:0004392">
    <property type="term" value="F:heme oxygenase (decyclizing) activity"/>
    <property type="evidence" value="ECO:0007669"/>
    <property type="project" value="InterPro"/>
</dbReference>
<sequence length="232" mass="25699">MAAPTTNPALDQVPFSQALRESTREAHDRAHHSAYMEALLAGSLTLAEYARLATQYYFIYEAIERASDAMVDDPVGGPFVIDELRRLPALTRDLEFLLGPDWRAELRPVPATEEYVRRIQAAAFDWPGGYVAHHYTRYLGDLAGGQVVRSLLARTYGITGPGALFYDFGALGSPSAFRRRYRSRLDNADWDAAERVRIVAEVLLAFELNIAVLADLAATLDGRSGVGRLTPR</sequence>
<dbReference type="GO" id="GO:0006788">
    <property type="term" value="P:heme oxidation"/>
    <property type="evidence" value="ECO:0007669"/>
    <property type="project" value="InterPro"/>
</dbReference>